<feature type="transmembrane region" description="Helical" evidence="1">
    <location>
        <begin position="272"/>
        <end position="297"/>
    </location>
</feature>
<keyword evidence="1" id="KW-0472">Membrane</keyword>
<proteinExistence type="predicted"/>
<feature type="transmembrane region" description="Helical" evidence="1">
    <location>
        <begin position="20"/>
        <end position="48"/>
    </location>
</feature>
<protein>
    <submittedName>
        <fullName evidence="2">Uncharacterized protein</fullName>
    </submittedName>
</protein>
<dbReference type="Proteomes" id="UP000672009">
    <property type="component" value="Chromosome"/>
</dbReference>
<dbReference type="RefSeq" id="WP_210218883.1">
    <property type="nucleotide sequence ID" value="NZ_CP072793.1"/>
</dbReference>
<organism evidence="2 3">
    <name type="scientific">Thiothrix unzii</name>
    <dbReference type="NCBI Taxonomy" id="111769"/>
    <lineage>
        <taxon>Bacteria</taxon>
        <taxon>Pseudomonadati</taxon>
        <taxon>Pseudomonadota</taxon>
        <taxon>Gammaproteobacteria</taxon>
        <taxon>Thiotrichales</taxon>
        <taxon>Thiotrichaceae</taxon>
        <taxon>Thiothrix</taxon>
    </lineage>
</organism>
<reference evidence="2" key="1">
    <citation type="submission" date="2021-04" db="EMBL/GenBank/DDBJ databases">
        <title>Genomics, taxonomy and metabolism of representatives of sulfur bacteria of the genus Thiothrix: Thiothrix fructosivorans QT, Thiothrix unzii A1T and three new species, Thiothrix subterranea sp. nov., Thiothrix litoralis sp. nov. and 'Candidatus Thiothrix anitrata' sp. nov.</title>
        <authorList>
            <person name="Ravin N.V."/>
            <person name="Smolyakov D."/>
            <person name="Rudenko T.S."/>
            <person name="Mardanov A.V."/>
            <person name="Beletsky A.V."/>
            <person name="Markov N.D."/>
            <person name="Fomenkov A.I."/>
            <person name="Roberts R.J."/>
            <person name="Karnachuk O.V."/>
            <person name="Novikov A."/>
            <person name="Grabovich M.Y."/>
        </authorList>
    </citation>
    <scope>NUCLEOTIDE SEQUENCE</scope>
    <source>
        <strain evidence="2">A1</strain>
    </source>
</reference>
<dbReference type="KEGG" id="tun:J9260_16940"/>
<evidence type="ECO:0000256" key="1">
    <source>
        <dbReference type="SAM" id="Phobius"/>
    </source>
</evidence>
<feature type="transmembrane region" description="Helical" evidence="1">
    <location>
        <begin position="81"/>
        <end position="104"/>
    </location>
</feature>
<keyword evidence="1" id="KW-0812">Transmembrane</keyword>
<evidence type="ECO:0000313" key="3">
    <source>
        <dbReference type="Proteomes" id="UP000672009"/>
    </source>
</evidence>
<feature type="transmembrane region" description="Helical" evidence="1">
    <location>
        <begin position="55"/>
        <end position="75"/>
    </location>
</feature>
<evidence type="ECO:0000313" key="2">
    <source>
        <dbReference type="EMBL" id="QTR53364.1"/>
    </source>
</evidence>
<keyword evidence="1" id="KW-1133">Transmembrane helix</keyword>
<name>A0A975F9D5_9GAMM</name>
<dbReference type="AlphaFoldDB" id="A0A975F9D5"/>
<sequence length="476" mass="52078">MTTQHMPKQATAGTSSKFNLINGLIAVVILFLTAANGIFTYAGAYLYLEETLYALLFAVAVQFAIAISLLAFPMVHGLGKIALIVVYAAALLLSTLSAYTYIYISSLPGQNSVYSVDTGMKAAITTGLSDVLAAEQQFLRDADAKVVETKRLMDEEGRSGGRSGLGPGKGPAYYAKVDDYEQARAQQQVAQDNFKNLREQLTLVNQQLSASGDDVVRDGLLVELSKLRAATNTETSKQALTGLIKNDLGSLQNPVERAMGTLIEPKEYSLQVIVGIIWAGVFDLVALFLGIVRYYLISPGKPFFQAMYDGLLASAMFVMRLFHLRKEAAYQFSKAAGYQQHQHEIPLNSPEMQTFATRLLVGSQMASADDEDPAEPLRTLIGFIQPLHLEGEEQQVGIPFETVDEEPRLKTLLAMLIQSGVLLYRRDADCYVLNAAENMAQKVMVFIRMGMRNSPDSLLAPAAFLLGPDQRHAALQ</sequence>
<gene>
    <name evidence="2" type="ORF">J9260_16940</name>
</gene>
<dbReference type="EMBL" id="CP072793">
    <property type="protein sequence ID" value="QTR53364.1"/>
    <property type="molecule type" value="Genomic_DNA"/>
</dbReference>
<accession>A0A975F9D5</accession>
<keyword evidence="3" id="KW-1185">Reference proteome</keyword>